<evidence type="ECO:0000313" key="1">
    <source>
        <dbReference type="EMBL" id="AXW85978.1"/>
    </source>
</evidence>
<organism evidence="1 2">
    <name type="scientific">Lonsdalea britannica</name>
    <dbReference type="NCBI Taxonomy" id="1082704"/>
    <lineage>
        <taxon>Bacteria</taxon>
        <taxon>Pseudomonadati</taxon>
        <taxon>Pseudomonadota</taxon>
        <taxon>Gammaproteobacteria</taxon>
        <taxon>Enterobacterales</taxon>
        <taxon>Pectobacteriaceae</taxon>
        <taxon>Lonsdalea</taxon>
    </lineage>
</organism>
<sequence>MAGDERASIQYHNALSESGGIFDKTLRCRQPMHSDSGRIRAGRRLAQAFQANVIECASGAHVAGRLSPIAPTGRQRARK</sequence>
<proteinExistence type="predicted"/>
<name>A0AAD0SDV4_9GAMM</name>
<dbReference type="EMBL" id="CP023009">
    <property type="protein sequence ID" value="AXW85978.1"/>
    <property type="molecule type" value="Genomic_DNA"/>
</dbReference>
<dbReference type="Proteomes" id="UP000263881">
    <property type="component" value="Chromosome"/>
</dbReference>
<evidence type="ECO:0000313" key="2">
    <source>
        <dbReference type="Proteomes" id="UP000263881"/>
    </source>
</evidence>
<dbReference type="KEGG" id="lbq:CKQ53_02605"/>
<reference evidence="1 2" key="1">
    <citation type="submission" date="2017-08" db="EMBL/GenBank/DDBJ databases">
        <title>Comparative genomics of bacteria isolated from necrotic lesions of AOD affected trees.</title>
        <authorList>
            <person name="Doonan J."/>
            <person name="Denman S."/>
            <person name="McDonald J.E."/>
        </authorList>
    </citation>
    <scope>NUCLEOTIDE SEQUENCE [LARGE SCALE GENOMIC DNA]</scope>
    <source>
        <strain evidence="1 2">477</strain>
    </source>
</reference>
<gene>
    <name evidence="1" type="ORF">CKQ53_02605</name>
</gene>
<dbReference type="RefSeq" id="WP_085651812.1">
    <property type="nucleotide sequence ID" value="NZ_CP023009.1"/>
</dbReference>
<keyword evidence="2" id="KW-1185">Reference proteome</keyword>
<dbReference type="AlphaFoldDB" id="A0AAD0SDV4"/>
<accession>A0AAD0SDV4</accession>
<protein>
    <submittedName>
        <fullName evidence="1">Uncharacterized protein</fullName>
    </submittedName>
</protein>